<evidence type="ECO:0000256" key="1">
    <source>
        <dbReference type="ARBA" id="ARBA00004651"/>
    </source>
</evidence>
<evidence type="ECO:0000256" key="9">
    <source>
        <dbReference type="SAM" id="Phobius"/>
    </source>
</evidence>
<feature type="transmembrane region" description="Helical" evidence="9">
    <location>
        <begin position="80"/>
        <end position="101"/>
    </location>
</feature>
<feature type="transmembrane region" description="Helical" evidence="9">
    <location>
        <begin position="267"/>
        <end position="285"/>
    </location>
</feature>
<evidence type="ECO:0000256" key="7">
    <source>
        <dbReference type="ARBA" id="ARBA00022989"/>
    </source>
</evidence>
<comment type="similarity">
    <text evidence="3">Belongs to the CobD/CbiB family.</text>
</comment>
<sequence length="334" mass="38124">MRSWLNQPNGVHILPLEAIIQHPLWQTLFVMFAVMGIERLWLWPERYHPLAFFRYLTQHIGQKVHPSVERSHQQQYISGTLAVIVITLPTVVIASTFVWFAEFPLFFDAMMLLVALHFHPVTTHYERIIHALKANKKMLARDTLSHIVLRETDKLSPMGIAKAAVESVLLRFCYQYWAVLFWYLILGGAGALAYRLIFEMSQQWNRKTPYFAHFGKPASTMMLVLSWLPTRWVVYSLAIAENISGAFKAARNIRYQLTGAIRQHTTLLAIAGGAMGIQLGGPAFYGGKKIRMAKVGGSREIRFGDLARIRLALMKVTAMLCVFLLLVFAIIYVF</sequence>
<comment type="caution">
    <text evidence="10">The sequence shown here is derived from an EMBL/GenBank/DDBJ whole genome shotgun (WGS) entry which is preliminary data.</text>
</comment>
<keyword evidence="11" id="KW-1185">Reference proteome</keyword>
<keyword evidence="8 9" id="KW-0472">Membrane</keyword>
<gene>
    <name evidence="10" type="ORF">OE749_03170</name>
</gene>
<keyword evidence="6 9" id="KW-0812">Transmembrane</keyword>
<proteinExistence type="inferred from homology"/>
<dbReference type="EMBL" id="JAOWKX010000001">
    <property type="protein sequence ID" value="MCV2883702.1"/>
    <property type="molecule type" value="Genomic_DNA"/>
</dbReference>
<accession>A0ABT3A600</accession>
<protein>
    <submittedName>
        <fullName evidence="10">Cobalamin biosynthesis protein</fullName>
    </submittedName>
</protein>
<reference evidence="10 11" key="1">
    <citation type="submission" date="2022-10" db="EMBL/GenBank/DDBJ databases">
        <title>Aestuariibacter sp. AA17 isolated from Montipora capitata coral fragment.</title>
        <authorList>
            <person name="Emsley S.A."/>
            <person name="Pfannmuller K.M."/>
            <person name="Loughran R.M."/>
            <person name="Shlafstein M."/>
            <person name="Papke E."/>
            <person name="Saw J.H."/>
            <person name="Ushijima B."/>
            <person name="Videau P."/>
        </authorList>
    </citation>
    <scope>NUCLEOTIDE SEQUENCE [LARGE SCALE GENOMIC DNA]</scope>
    <source>
        <strain evidence="10 11">AA17</strain>
    </source>
</reference>
<evidence type="ECO:0000256" key="6">
    <source>
        <dbReference type="ARBA" id="ARBA00022692"/>
    </source>
</evidence>
<evidence type="ECO:0000313" key="11">
    <source>
        <dbReference type="Proteomes" id="UP001652504"/>
    </source>
</evidence>
<dbReference type="Proteomes" id="UP001652504">
    <property type="component" value="Unassembled WGS sequence"/>
</dbReference>
<keyword evidence="7 9" id="KW-1133">Transmembrane helix</keyword>
<feature type="transmembrane region" description="Helical" evidence="9">
    <location>
        <begin position="176"/>
        <end position="198"/>
    </location>
</feature>
<name>A0ABT3A600_9ALTE</name>
<feature type="transmembrane region" description="Helical" evidence="9">
    <location>
        <begin position="312"/>
        <end position="333"/>
    </location>
</feature>
<keyword evidence="5" id="KW-0169">Cobalamin biosynthesis</keyword>
<evidence type="ECO:0000256" key="4">
    <source>
        <dbReference type="ARBA" id="ARBA00022475"/>
    </source>
</evidence>
<evidence type="ECO:0000256" key="2">
    <source>
        <dbReference type="ARBA" id="ARBA00004953"/>
    </source>
</evidence>
<organism evidence="10 11">
    <name type="scientific">Fluctibacter corallii</name>
    <dbReference type="NCBI Taxonomy" id="2984329"/>
    <lineage>
        <taxon>Bacteria</taxon>
        <taxon>Pseudomonadati</taxon>
        <taxon>Pseudomonadota</taxon>
        <taxon>Gammaproteobacteria</taxon>
        <taxon>Alteromonadales</taxon>
        <taxon>Alteromonadaceae</taxon>
        <taxon>Fluctibacter</taxon>
    </lineage>
</organism>
<dbReference type="InterPro" id="IPR004485">
    <property type="entry name" value="Cobalamin_biosynth_CobD/CbiB"/>
</dbReference>
<keyword evidence="4" id="KW-1003">Cell membrane</keyword>
<evidence type="ECO:0000256" key="8">
    <source>
        <dbReference type="ARBA" id="ARBA00023136"/>
    </source>
</evidence>
<dbReference type="PANTHER" id="PTHR34308">
    <property type="entry name" value="COBALAMIN BIOSYNTHESIS PROTEIN CBIB"/>
    <property type="match status" value="1"/>
</dbReference>
<comment type="subcellular location">
    <subcellularLocation>
        <location evidence="1">Cell membrane</location>
        <topology evidence="1">Multi-pass membrane protein</topology>
    </subcellularLocation>
</comment>
<evidence type="ECO:0000313" key="10">
    <source>
        <dbReference type="EMBL" id="MCV2883702.1"/>
    </source>
</evidence>
<evidence type="ECO:0000256" key="5">
    <source>
        <dbReference type="ARBA" id="ARBA00022573"/>
    </source>
</evidence>
<dbReference type="Pfam" id="PF03186">
    <property type="entry name" value="CobD_Cbib"/>
    <property type="match status" value="1"/>
</dbReference>
<dbReference type="RefSeq" id="WP_263710898.1">
    <property type="nucleotide sequence ID" value="NZ_JAOWKX010000001.1"/>
</dbReference>
<comment type="pathway">
    <text evidence="2">Cofactor biosynthesis; adenosylcobalamin biosynthesis.</text>
</comment>
<evidence type="ECO:0000256" key="3">
    <source>
        <dbReference type="ARBA" id="ARBA00006263"/>
    </source>
</evidence>
<dbReference type="PANTHER" id="PTHR34308:SF1">
    <property type="entry name" value="COBALAMIN BIOSYNTHESIS PROTEIN CBIB"/>
    <property type="match status" value="1"/>
</dbReference>